<keyword evidence="2" id="KW-1185">Reference proteome</keyword>
<keyword evidence="1" id="KW-0645">Protease</keyword>
<gene>
    <name evidence="1" type="ORF">EHT25_26155</name>
</gene>
<evidence type="ECO:0000313" key="1">
    <source>
        <dbReference type="EMBL" id="RRB00109.1"/>
    </source>
</evidence>
<proteinExistence type="predicted"/>
<protein>
    <submittedName>
        <fullName evidence="1">Carboxypeptidase regulatory-like domain-containing protein</fullName>
    </submittedName>
</protein>
<dbReference type="InterPro" id="IPR008969">
    <property type="entry name" value="CarboxyPept-like_regulatory"/>
</dbReference>
<comment type="caution">
    <text evidence="1">The sequence shown here is derived from an EMBL/GenBank/DDBJ whole genome shotgun (WGS) entry which is preliminary data.</text>
</comment>
<dbReference type="Gene3D" id="2.60.40.1120">
    <property type="entry name" value="Carboxypeptidase-like, regulatory domain"/>
    <property type="match status" value="1"/>
</dbReference>
<keyword evidence="1" id="KW-0378">Hydrolase</keyword>
<evidence type="ECO:0000313" key="2">
    <source>
        <dbReference type="Proteomes" id="UP000271925"/>
    </source>
</evidence>
<dbReference type="SUPFAM" id="SSF49464">
    <property type="entry name" value="Carboxypeptidase regulatory domain-like"/>
    <property type="match status" value="1"/>
</dbReference>
<keyword evidence="1" id="KW-0121">Carboxypeptidase</keyword>
<dbReference type="RefSeq" id="WP_124878162.1">
    <property type="nucleotide sequence ID" value="NZ_RQJO01000011.1"/>
</dbReference>
<accession>A0A3P1BG90</accession>
<organism evidence="1 2">
    <name type="scientific">Larkinella rosea</name>
    <dbReference type="NCBI Taxonomy" id="2025312"/>
    <lineage>
        <taxon>Bacteria</taxon>
        <taxon>Pseudomonadati</taxon>
        <taxon>Bacteroidota</taxon>
        <taxon>Cytophagia</taxon>
        <taxon>Cytophagales</taxon>
        <taxon>Spirosomataceae</taxon>
        <taxon>Larkinella</taxon>
    </lineage>
</organism>
<dbReference type="GO" id="GO:0004180">
    <property type="term" value="F:carboxypeptidase activity"/>
    <property type="evidence" value="ECO:0007669"/>
    <property type="project" value="UniProtKB-KW"/>
</dbReference>
<sequence length="469" mass="52608">MSRQLIAVTSTDRLRPVFGSGIGEGVKRYQTLRDLLEVAQIHAVFAEPVIETGQIRWFSELPGPILPYRELSPDWQEKARAVLRYYADLAVAQLERYHEADALRRLLDECLEIPNDTGLYLVGKRPVLTSWGFLSSDFNPARGLVHKLTRQSVPPRMMLNAKVVRAADHSPIADAVVSLQHGGQTYDLTTNADGNVSFQHIVPIDPLTFQVEATAPTFAAASTTLTAGRTVAELIFDGFYPLITTLVLQPQLDEYDFPLQLVDLETQKPVSGATVRITTAHSDTTQRSLETGRVLFPAVVVRRDEKAVVYVTHPDYADERVELETGEDSPVIALNPAGLRGRRGAFSVNLRWFSTDDLDLFVTDPGNNLLSYQDREVHFKDFTGILDLDANADATTATNDPQENAYWEKAHPGFYTIEVLFYKRRSPKGKPVPFEITVQHGNQQTTFEREAWQEGERVFVDRFVLRPLG</sequence>
<dbReference type="EMBL" id="RQJO01000011">
    <property type="protein sequence ID" value="RRB00109.1"/>
    <property type="molecule type" value="Genomic_DNA"/>
</dbReference>
<name>A0A3P1BG90_9BACT</name>
<dbReference type="AlphaFoldDB" id="A0A3P1BG90"/>
<reference evidence="1 2" key="1">
    <citation type="submission" date="2018-11" db="EMBL/GenBank/DDBJ databases">
        <authorList>
            <person name="Zhou Z."/>
            <person name="Wang G."/>
        </authorList>
    </citation>
    <scope>NUCLEOTIDE SEQUENCE [LARGE SCALE GENOMIC DNA]</scope>
    <source>
        <strain evidence="1 2">KCTC52004</strain>
    </source>
</reference>
<dbReference type="OrthoDB" id="9762009at2"/>
<dbReference type="Proteomes" id="UP000271925">
    <property type="component" value="Unassembled WGS sequence"/>
</dbReference>